<organism evidence="2 3">
    <name type="scientific">Penstemon davidsonii</name>
    <dbReference type="NCBI Taxonomy" id="160366"/>
    <lineage>
        <taxon>Eukaryota</taxon>
        <taxon>Viridiplantae</taxon>
        <taxon>Streptophyta</taxon>
        <taxon>Embryophyta</taxon>
        <taxon>Tracheophyta</taxon>
        <taxon>Spermatophyta</taxon>
        <taxon>Magnoliopsida</taxon>
        <taxon>eudicotyledons</taxon>
        <taxon>Gunneridae</taxon>
        <taxon>Pentapetalae</taxon>
        <taxon>asterids</taxon>
        <taxon>lamiids</taxon>
        <taxon>Lamiales</taxon>
        <taxon>Plantaginaceae</taxon>
        <taxon>Cheloneae</taxon>
        <taxon>Penstemon</taxon>
    </lineage>
</organism>
<gene>
    <name evidence="2" type="ORF">RD792_005924</name>
</gene>
<feature type="region of interest" description="Disordered" evidence="1">
    <location>
        <begin position="1"/>
        <end position="23"/>
    </location>
</feature>
<evidence type="ECO:0000313" key="3">
    <source>
        <dbReference type="Proteomes" id="UP001291926"/>
    </source>
</evidence>
<reference evidence="2 3" key="1">
    <citation type="journal article" date="2023" name="bioRxiv">
        <title>Genome report: Whole genome sequence and annotation of Penstemon davidsonii.</title>
        <authorList>
            <person name="Ostevik K.L."/>
            <person name="Alabady M."/>
            <person name="Zhang M."/>
            <person name="Rausher M.D."/>
        </authorList>
    </citation>
    <scope>NUCLEOTIDE SEQUENCE [LARGE SCALE GENOMIC DNA]</scope>
    <source>
        <strain evidence="2">DNT005</strain>
        <tissue evidence="2">Whole leaf</tissue>
    </source>
</reference>
<name>A0ABR0DE38_9LAMI</name>
<keyword evidence="3" id="KW-1185">Reference proteome</keyword>
<dbReference type="EMBL" id="JAYDYQ010001771">
    <property type="protein sequence ID" value="KAK4487442.1"/>
    <property type="molecule type" value="Genomic_DNA"/>
</dbReference>
<protein>
    <submittedName>
        <fullName evidence="2">Uncharacterized protein</fullName>
    </submittedName>
</protein>
<comment type="caution">
    <text evidence="2">The sequence shown here is derived from an EMBL/GenBank/DDBJ whole genome shotgun (WGS) entry which is preliminary data.</text>
</comment>
<evidence type="ECO:0000313" key="2">
    <source>
        <dbReference type="EMBL" id="KAK4487442.1"/>
    </source>
</evidence>
<feature type="region of interest" description="Disordered" evidence="1">
    <location>
        <begin position="61"/>
        <end position="118"/>
    </location>
</feature>
<sequence>MFLKSDRTGRSTGSTMNRWPVPEGENNLEYLLDVIKEYDESFVGLDPLVMYQREVIEPNNMARPPVAKTPKHRKTPHGKSPWMKHISLRSGTYSIENMTPRADSGQFGNYDEEDGDDS</sequence>
<dbReference type="Proteomes" id="UP001291926">
    <property type="component" value="Unassembled WGS sequence"/>
</dbReference>
<accession>A0ABR0DE38</accession>
<evidence type="ECO:0000256" key="1">
    <source>
        <dbReference type="SAM" id="MobiDB-lite"/>
    </source>
</evidence>
<proteinExistence type="predicted"/>